<dbReference type="OrthoDB" id="1937321at2759"/>
<evidence type="ECO:0000256" key="2">
    <source>
        <dbReference type="SAM" id="SignalP"/>
    </source>
</evidence>
<name>U5CVX0_AMBTC</name>
<keyword evidence="4" id="KW-1185">Reference proteome</keyword>
<organism evidence="3 4">
    <name type="scientific">Amborella trichopoda</name>
    <dbReference type="NCBI Taxonomy" id="13333"/>
    <lineage>
        <taxon>Eukaryota</taxon>
        <taxon>Viridiplantae</taxon>
        <taxon>Streptophyta</taxon>
        <taxon>Embryophyta</taxon>
        <taxon>Tracheophyta</taxon>
        <taxon>Spermatophyta</taxon>
        <taxon>Magnoliopsida</taxon>
        <taxon>Amborellales</taxon>
        <taxon>Amborellaceae</taxon>
        <taxon>Amborella</taxon>
    </lineage>
</organism>
<dbReference type="OMA" id="KKDIMII"/>
<dbReference type="PANTHER" id="PTHR31414">
    <property type="entry name" value="TRANSMEMBRANE PROTEIN DDB_G0292058"/>
    <property type="match status" value="1"/>
</dbReference>
<keyword evidence="1" id="KW-0472">Membrane</keyword>
<accession>U5CVX0</accession>
<sequence length="549" mass="61198">MVFLKTVAFVPAFSLFLFSIFFCSSNAYSSPPFYETSGGNPFPEEKNGVVSWRRVAEEIAPAPAVPLGNESFVLAAERTRRQDPSNDFKHYTGGWNLSEHHYWVSVAFTAAPLFVIAGVWFVVFGVVLFLSCCCYCCCPRRAPSYSRVAYALSLIFLLFFTCAAIVGCAVLYTGQGKFHESTTETLDYVVGQANLTVDNLKNFSRSLSAAKTMGVNRIFLPTDDQAKIENLVTKLNASANTLQNRTEDNSQKIQNWLDTVRYFLIVVAAVMLFLAFIGFLLSILGIQVIVYILVVIGWILVAGTFILCGVFLLLNNVVSDTCVAMDEWVDHPHARTALDDILPCVDVSTANESLYRSKEVSYQLANVVNQVITNVSNGNFPPIAAPLYYNQSGPLVPVLCNRFNSDISYRNCQAGEVTFKNASQVWRGYVCEVSSSGLCTSVGRLTPDMYNQMVAATNVSYGLYRYGPFLTQLEDCTFVRETFNTISDRDCPGLRRYSKLIYIGLVMVSSAVMLSLIFWVIYSRERRHRVYNKRHRGASAHALTQDKGP</sequence>
<feature type="transmembrane region" description="Helical" evidence="1">
    <location>
        <begin position="103"/>
        <end position="136"/>
    </location>
</feature>
<feature type="chain" id="PRO_5004658444" evidence="2">
    <location>
        <begin position="28"/>
        <end position="549"/>
    </location>
</feature>
<feature type="transmembrane region" description="Helical" evidence="1">
    <location>
        <begin position="262"/>
        <end position="281"/>
    </location>
</feature>
<dbReference type="Gramene" id="ERN14274">
    <property type="protein sequence ID" value="ERN14274"/>
    <property type="gene ID" value="AMTR_s00033p00167500"/>
</dbReference>
<dbReference type="HOGENOM" id="CLU_024548_0_1_1"/>
<gene>
    <name evidence="3" type="ORF">AMTR_s00033p00167500</name>
</gene>
<dbReference type="EMBL" id="KI392557">
    <property type="protein sequence ID" value="ERN14274.1"/>
    <property type="molecule type" value="Genomic_DNA"/>
</dbReference>
<keyword evidence="1" id="KW-1133">Transmembrane helix</keyword>
<evidence type="ECO:0000256" key="1">
    <source>
        <dbReference type="SAM" id="Phobius"/>
    </source>
</evidence>
<keyword evidence="1" id="KW-0812">Transmembrane</keyword>
<keyword evidence="2" id="KW-0732">Signal</keyword>
<feature type="transmembrane region" description="Helical" evidence="1">
    <location>
        <begin position="500"/>
        <end position="522"/>
    </location>
</feature>
<protein>
    <submittedName>
        <fullName evidence="3">Uncharacterized protein</fullName>
    </submittedName>
</protein>
<feature type="signal peptide" evidence="2">
    <location>
        <begin position="1"/>
        <end position="27"/>
    </location>
</feature>
<feature type="transmembrane region" description="Helical" evidence="1">
    <location>
        <begin position="288"/>
        <end position="314"/>
    </location>
</feature>
<dbReference type="PANTHER" id="PTHR31414:SF15">
    <property type="entry name" value="PLASMA MEMBRANE FUSION PROTEIN"/>
    <property type="match status" value="1"/>
</dbReference>
<evidence type="ECO:0000313" key="3">
    <source>
        <dbReference type="EMBL" id="ERN14274.1"/>
    </source>
</evidence>
<feature type="transmembrane region" description="Helical" evidence="1">
    <location>
        <begin position="148"/>
        <end position="172"/>
    </location>
</feature>
<dbReference type="AlphaFoldDB" id="U5CVX0"/>
<dbReference type="InterPro" id="IPR040283">
    <property type="entry name" value="DDB_G0292058-like"/>
</dbReference>
<reference evidence="4" key="1">
    <citation type="journal article" date="2013" name="Science">
        <title>The Amborella genome and the evolution of flowering plants.</title>
        <authorList>
            <consortium name="Amborella Genome Project"/>
        </authorList>
    </citation>
    <scope>NUCLEOTIDE SEQUENCE [LARGE SCALE GENOMIC DNA]</scope>
</reference>
<evidence type="ECO:0000313" key="4">
    <source>
        <dbReference type="Proteomes" id="UP000017836"/>
    </source>
</evidence>
<dbReference type="KEGG" id="atr:18442530"/>
<dbReference type="STRING" id="13333.U5CVX0"/>
<proteinExistence type="predicted"/>
<dbReference type="eggNOG" id="ENOG502QUH4">
    <property type="taxonomic scope" value="Eukaryota"/>
</dbReference>
<dbReference type="Proteomes" id="UP000017836">
    <property type="component" value="Unassembled WGS sequence"/>
</dbReference>